<protein>
    <submittedName>
        <fullName evidence="7">DnaK suppressor protein</fullName>
    </submittedName>
</protein>
<evidence type="ECO:0000256" key="3">
    <source>
        <dbReference type="ARBA" id="ARBA00022833"/>
    </source>
</evidence>
<gene>
    <name evidence="7" type="ORF">MIN45_P1925</name>
</gene>
<keyword evidence="5" id="KW-0175">Coiled coil</keyword>
<name>A0AAU9CC66_9GAMM</name>
<sequence length="133" mass="15394">MTGPVLTDEQLKEFERLLKQRYRELREEIRQELLRSDDEQFIELAGRVHDPEEASLADLLVDLNLATIDLHIKELREIDEALIRIYKGTYGICEDCDQPIGLARLRANPMARRCIQCQEIYEKTHAGVSSPSL</sequence>
<evidence type="ECO:0000259" key="6">
    <source>
        <dbReference type="Pfam" id="PF01258"/>
    </source>
</evidence>
<dbReference type="PANTHER" id="PTHR33823">
    <property type="entry name" value="RNA POLYMERASE-BINDING TRANSCRIPTION FACTOR DKSA-RELATED"/>
    <property type="match status" value="1"/>
</dbReference>
<reference evidence="8" key="1">
    <citation type="journal article" date="2024" name="Int. J. Syst. Evol. Microbiol.">
        <title>Methylomarinovum tepidoasis sp. nov., a moderately thermophilic methanotroph of the family Methylothermaceae isolated from a deep-sea hydrothermal field.</title>
        <authorList>
            <person name="Hirayama H."/>
            <person name="Takaki Y."/>
            <person name="Abe M."/>
            <person name="Miyazaki M."/>
            <person name="Uematsu K."/>
            <person name="Matsui Y."/>
            <person name="Takai K."/>
        </authorList>
    </citation>
    <scope>NUCLEOTIDE SEQUENCE [LARGE SCALE GENOMIC DNA]</scope>
    <source>
        <strain evidence="8">IN45</strain>
    </source>
</reference>
<dbReference type="SUPFAM" id="SSF57716">
    <property type="entry name" value="Glucocorticoid receptor-like (DNA-binding domain)"/>
    <property type="match status" value="1"/>
</dbReference>
<evidence type="ECO:0000313" key="7">
    <source>
        <dbReference type="EMBL" id="BCX89552.1"/>
    </source>
</evidence>
<dbReference type="Pfam" id="PF01258">
    <property type="entry name" value="zf-dskA_traR"/>
    <property type="match status" value="1"/>
</dbReference>
<dbReference type="Proteomes" id="UP001321450">
    <property type="component" value="Chromosome"/>
</dbReference>
<feature type="coiled-coil region" evidence="5">
    <location>
        <begin position="11"/>
        <end position="39"/>
    </location>
</feature>
<dbReference type="InterPro" id="IPR020458">
    <property type="entry name" value="Znf_DskA_TraR_CS"/>
</dbReference>
<dbReference type="Gene3D" id="1.20.120.910">
    <property type="entry name" value="DksA, coiled-coil domain"/>
    <property type="match status" value="1"/>
</dbReference>
<organism evidence="7 8">
    <name type="scientific">Methylomarinovum tepidoasis</name>
    <dbReference type="NCBI Taxonomy" id="2840183"/>
    <lineage>
        <taxon>Bacteria</taxon>
        <taxon>Pseudomonadati</taxon>
        <taxon>Pseudomonadota</taxon>
        <taxon>Gammaproteobacteria</taxon>
        <taxon>Methylococcales</taxon>
        <taxon>Methylothermaceae</taxon>
        <taxon>Methylomarinovum</taxon>
    </lineage>
</organism>
<dbReference type="PANTHER" id="PTHR33823:SF4">
    <property type="entry name" value="GENERAL STRESS PROTEIN 16O"/>
    <property type="match status" value="1"/>
</dbReference>
<dbReference type="SUPFAM" id="SSF109635">
    <property type="entry name" value="DnaK suppressor protein DksA, alpha-hairpin domain"/>
    <property type="match status" value="1"/>
</dbReference>
<dbReference type="RefSeq" id="WP_286291919.1">
    <property type="nucleotide sequence ID" value="NZ_AP024718.1"/>
</dbReference>
<feature type="domain" description="Zinc finger DksA/TraR C4-type" evidence="6">
    <location>
        <begin position="88"/>
        <end position="123"/>
    </location>
</feature>
<dbReference type="PROSITE" id="PS51128">
    <property type="entry name" value="ZF_DKSA_2"/>
    <property type="match status" value="1"/>
</dbReference>
<feature type="zinc finger region" description="dksA C4-type" evidence="4">
    <location>
        <begin position="93"/>
        <end position="117"/>
    </location>
</feature>
<dbReference type="GO" id="GO:0008270">
    <property type="term" value="F:zinc ion binding"/>
    <property type="evidence" value="ECO:0007669"/>
    <property type="project" value="UniProtKB-KW"/>
</dbReference>
<dbReference type="KEGG" id="meiy:MIN45_P1925"/>
<keyword evidence="8" id="KW-1185">Reference proteome</keyword>
<dbReference type="InterPro" id="IPR000962">
    <property type="entry name" value="Znf_DskA_TraR"/>
</dbReference>
<keyword evidence="3" id="KW-0862">Zinc</keyword>
<dbReference type="EMBL" id="AP024718">
    <property type="protein sequence ID" value="BCX89552.1"/>
    <property type="molecule type" value="Genomic_DNA"/>
</dbReference>
<accession>A0AAU9CC66</accession>
<evidence type="ECO:0000256" key="4">
    <source>
        <dbReference type="PROSITE-ProRule" id="PRU00510"/>
    </source>
</evidence>
<evidence type="ECO:0000256" key="2">
    <source>
        <dbReference type="ARBA" id="ARBA00022771"/>
    </source>
</evidence>
<keyword evidence="2" id="KW-0863">Zinc-finger</keyword>
<dbReference type="InterPro" id="IPR037187">
    <property type="entry name" value="DnaK_N"/>
</dbReference>
<dbReference type="AlphaFoldDB" id="A0AAU9CC66"/>
<evidence type="ECO:0000256" key="5">
    <source>
        <dbReference type="SAM" id="Coils"/>
    </source>
</evidence>
<keyword evidence="1" id="KW-0479">Metal-binding</keyword>
<dbReference type="PROSITE" id="PS01102">
    <property type="entry name" value="ZF_DKSA_1"/>
    <property type="match status" value="1"/>
</dbReference>
<evidence type="ECO:0000256" key="1">
    <source>
        <dbReference type="ARBA" id="ARBA00022723"/>
    </source>
</evidence>
<evidence type="ECO:0000313" key="8">
    <source>
        <dbReference type="Proteomes" id="UP001321450"/>
    </source>
</evidence>
<proteinExistence type="predicted"/>